<dbReference type="Proteomes" id="UP000034920">
    <property type="component" value="Unassembled WGS sequence"/>
</dbReference>
<dbReference type="GO" id="GO:0016787">
    <property type="term" value="F:hydrolase activity"/>
    <property type="evidence" value="ECO:0007669"/>
    <property type="project" value="UniProtKB-KW"/>
</dbReference>
<gene>
    <name evidence="3" type="ORF">UU80_C0035G0004</name>
</gene>
<accession>A0A0G0X7L3</accession>
<proteinExistence type="predicted"/>
<name>A0A0G0X7L3_UNCKA</name>
<dbReference type="AlphaFoldDB" id="A0A0G0X7L3"/>
<dbReference type="Pfam" id="PF04203">
    <property type="entry name" value="Sortase"/>
    <property type="match status" value="1"/>
</dbReference>
<comment type="caution">
    <text evidence="3">The sequence shown here is derived from an EMBL/GenBank/DDBJ whole genome shotgun (WGS) entry which is preliminary data.</text>
</comment>
<keyword evidence="2" id="KW-0812">Transmembrane</keyword>
<evidence type="ECO:0008006" key="5">
    <source>
        <dbReference type="Google" id="ProtNLM"/>
    </source>
</evidence>
<evidence type="ECO:0000313" key="3">
    <source>
        <dbReference type="EMBL" id="KKS21064.1"/>
    </source>
</evidence>
<dbReference type="InterPro" id="IPR005754">
    <property type="entry name" value="Sortase"/>
</dbReference>
<organism evidence="3 4">
    <name type="scientific">candidate division WWE3 bacterium GW2011_GWA1_41_8</name>
    <dbReference type="NCBI Taxonomy" id="1619103"/>
    <lineage>
        <taxon>Bacteria</taxon>
        <taxon>Katanobacteria</taxon>
    </lineage>
</organism>
<dbReference type="InterPro" id="IPR023365">
    <property type="entry name" value="Sortase_dom-sf"/>
</dbReference>
<dbReference type="EMBL" id="LCCA01000035">
    <property type="protein sequence ID" value="KKS21064.1"/>
    <property type="molecule type" value="Genomic_DNA"/>
</dbReference>
<protein>
    <recommendedName>
        <fullName evidence="5">Sortase family protein</fullName>
    </recommendedName>
</protein>
<dbReference type="NCBIfam" id="TIGR01076">
    <property type="entry name" value="sortase_fam"/>
    <property type="match status" value="1"/>
</dbReference>
<keyword evidence="2" id="KW-0472">Membrane</keyword>
<sequence>MFRFRPKTYIKDESNDPFFKEVNWRFYIRMRLMPIFLMFLSVVILTTQVFFPLYVFKTQDEVSKPARSTVLGVVTGYSEFTFNELQDGSENESDAAVDSPEGNVPEFYTITIPRLGIKDALVETNPPDLNPDEALGHYIGTAMPGTPGNSFVYGHSVLPVFYNPRNYKTIFSTLGDMQVGDAFTVNYNNVIYTYKVESKSVLKPNEVNPRAEIKPKYLNESTMVLMTCWPAGLKTNRLLVSAVLVNN</sequence>
<dbReference type="SUPFAM" id="SSF63817">
    <property type="entry name" value="Sortase"/>
    <property type="match status" value="1"/>
</dbReference>
<keyword evidence="2" id="KW-1133">Transmembrane helix</keyword>
<evidence type="ECO:0000313" key="4">
    <source>
        <dbReference type="Proteomes" id="UP000034920"/>
    </source>
</evidence>
<evidence type="ECO:0000256" key="1">
    <source>
        <dbReference type="ARBA" id="ARBA00022801"/>
    </source>
</evidence>
<dbReference type="Gene3D" id="2.40.260.10">
    <property type="entry name" value="Sortase"/>
    <property type="match status" value="1"/>
</dbReference>
<evidence type="ECO:0000256" key="2">
    <source>
        <dbReference type="SAM" id="Phobius"/>
    </source>
</evidence>
<reference evidence="3 4" key="1">
    <citation type="journal article" date="2015" name="Nature">
        <title>rRNA introns, odd ribosomes, and small enigmatic genomes across a large radiation of phyla.</title>
        <authorList>
            <person name="Brown C.T."/>
            <person name="Hug L.A."/>
            <person name="Thomas B.C."/>
            <person name="Sharon I."/>
            <person name="Castelle C.J."/>
            <person name="Singh A."/>
            <person name="Wilkins M.J."/>
            <person name="Williams K.H."/>
            <person name="Banfield J.F."/>
        </authorList>
    </citation>
    <scope>NUCLEOTIDE SEQUENCE [LARGE SCALE GENOMIC DNA]</scope>
</reference>
<dbReference type="STRING" id="1619103.UU80_C0035G0004"/>
<keyword evidence="1" id="KW-0378">Hydrolase</keyword>
<feature type="transmembrane region" description="Helical" evidence="2">
    <location>
        <begin position="35"/>
        <end position="56"/>
    </location>
</feature>